<evidence type="ECO:0000256" key="2">
    <source>
        <dbReference type="SAM" id="SignalP"/>
    </source>
</evidence>
<dbReference type="AlphaFoldDB" id="A0A9Q5I155"/>
<name>A0A9Q5I155_SANBA</name>
<keyword evidence="1" id="KW-0812">Transmembrane</keyword>
<feature type="signal peptide" evidence="2">
    <location>
        <begin position="1"/>
        <end position="20"/>
    </location>
</feature>
<keyword evidence="1" id="KW-0472">Membrane</keyword>
<reference evidence="3" key="1">
    <citation type="submission" date="2016-06" db="EMBL/GenBank/DDBJ databases">
        <title>Draft Genome sequence of the fungus Inonotus baumii.</title>
        <authorList>
            <person name="Zhu H."/>
            <person name="Lin W."/>
        </authorList>
    </citation>
    <scope>NUCLEOTIDE SEQUENCE</scope>
    <source>
        <strain evidence="3">821</strain>
    </source>
</reference>
<sequence>MDRFSHQWLAFMALLTRTRHSGCTSTLQNGHFSEDLSRTLKLPNSDRDLHGLRSYLLRAAALFQDFVKKKKVLFVCSAALFFVVTVLSVSFYHTNPSIIRSQEFPVPS</sequence>
<dbReference type="Proteomes" id="UP000757232">
    <property type="component" value="Unassembled WGS sequence"/>
</dbReference>
<feature type="transmembrane region" description="Helical" evidence="1">
    <location>
        <begin position="72"/>
        <end position="92"/>
    </location>
</feature>
<proteinExistence type="predicted"/>
<comment type="caution">
    <text evidence="3">The sequence shown here is derived from an EMBL/GenBank/DDBJ whole genome shotgun (WGS) entry which is preliminary data.</text>
</comment>
<feature type="chain" id="PRO_5040377381" evidence="2">
    <location>
        <begin position="21"/>
        <end position="108"/>
    </location>
</feature>
<keyword evidence="4" id="KW-1185">Reference proteome</keyword>
<evidence type="ECO:0000313" key="3">
    <source>
        <dbReference type="EMBL" id="OCB89771.1"/>
    </source>
</evidence>
<keyword evidence="1" id="KW-1133">Transmembrane helix</keyword>
<accession>A0A9Q5I155</accession>
<evidence type="ECO:0000256" key="1">
    <source>
        <dbReference type="SAM" id="Phobius"/>
    </source>
</evidence>
<dbReference type="EMBL" id="LNZH02000149">
    <property type="protein sequence ID" value="OCB89771.1"/>
    <property type="molecule type" value="Genomic_DNA"/>
</dbReference>
<evidence type="ECO:0000313" key="4">
    <source>
        <dbReference type="Proteomes" id="UP000757232"/>
    </source>
</evidence>
<keyword evidence="2" id="KW-0732">Signal</keyword>
<protein>
    <submittedName>
        <fullName evidence="3">Uncharacterized protein</fullName>
    </submittedName>
</protein>
<gene>
    <name evidence="3" type="ORF">A7U60_g3031</name>
</gene>
<organism evidence="3 4">
    <name type="scientific">Sanghuangporus baumii</name>
    <name type="common">Phellinus baumii</name>
    <dbReference type="NCBI Taxonomy" id="108892"/>
    <lineage>
        <taxon>Eukaryota</taxon>
        <taxon>Fungi</taxon>
        <taxon>Dikarya</taxon>
        <taxon>Basidiomycota</taxon>
        <taxon>Agaricomycotina</taxon>
        <taxon>Agaricomycetes</taxon>
        <taxon>Hymenochaetales</taxon>
        <taxon>Hymenochaetaceae</taxon>
        <taxon>Sanghuangporus</taxon>
    </lineage>
</organism>